<evidence type="ECO:0000313" key="7">
    <source>
        <dbReference type="Proteomes" id="UP000198324"/>
    </source>
</evidence>
<evidence type="ECO:0000256" key="4">
    <source>
        <dbReference type="ARBA" id="ARBA00023315"/>
    </source>
</evidence>
<dbReference type="InterPro" id="IPR000182">
    <property type="entry name" value="GNAT_dom"/>
</dbReference>
<accession>A0A238XKU7</accession>
<dbReference type="RefSeq" id="WP_089270828.1">
    <property type="nucleotide sequence ID" value="NZ_FZOC01000001.1"/>
</dbReference>
<sequence length="161" mass="18378">MDTLQAWNCWPLGVADIADVMALERMCFRTRWTREQFLLGLERGAFQILGTRERGALLGYVAYSLIAGEMEILNIATHPFHRRKGLATRLLGAAIDCCQRRGAGEGFLEVRRSNIPAIDLYRKFGFIEVGVRKNYYPDNHEDALLFRLDFLPLTSRADQPT</sequence>
<organism evidence="6 7">
    <name type="scientific">Humidesulfovibrio mexicanus</name>
    <dbReference type="NCBI Taxonomy" id="147047"/>
    <lineage>
        <taxon>Bacteria</taxon>
        <taxon>Pseudomonadati</taxon>
        <taxon>Thermodesulfobacteriota</taxon>
        <taxon>Desulfovibrionia</taxon>
        <taxon>Desulfovibrionales</taxon>
        <taxon>Desulfovibrionaceae</taxon>
        <taxon>Humidesulfovibrio</taxon>
    </lineage>
</organism>
<dbReference type="PANTHER" id="PTHR43420">
    <property type="entry name" value="ACETYLTRANSFERASE"/>
    <property type="match status" value="1"/>
</dbReference>
<dbReference type="GO" id="GO:0008080">
    <property type="term" value="F:N-acetyltransferase activity"/>
    <property type="evidence" value="ECO:0007669"/>
    <property type="project" value="InterPro"/>
</dbReference>
<dbReference type="InterPro" id="IPR050680">
    <property type="entry name" value="YpeA/RimI_acetyltransf"/>
</dbReference>
<evidence type="ECO:0000256" key="3">
    <source>
        <dbReference type="ARBA" id="ARBA00022679"/>
    </source>
</evidence>
<dbReference type="SUPFAM" id="SSF55729">
    <property type="entry name" value="Acyl-CoA N-acyltransferases (Nat)"/>
    <property type="match status" value="1"/>
</dbReference>
<keyword evidence="2" id="KW-0963">Cytoplasm</keyword>
<dbReference type="Proteomes" id="UP000198324">
    <property type="component" value="Unassembled WGS sequence"/>
</dbReference>
<comment type="similarity">
    <text evidence="1">Belongs to the acetyltransferase family. RimI subfamily.</text>
</comment>
<evidence type="ECO:0000313" key="6">
    <source>
        <dbReference type="EMBL" id="SNR59093.1"/>
    </source>
</evidence>
<dbReference type="Gene3D" id="3.40.630.30">
    <property type="match status" value="1"/>
</dbReference>
<dbReference type="InterPro" id="IPR016181">
    <property type="entry name" value="Acyl_CoA_acyltransferase"/>
</dbReference>
<evidence type="ECO:0000256" key="2">
    <source>
        <dbReference type="ARBA" id="ARBA00022490"/>
    </source>
</evidence>
<gene>
    <name evidence="6" type="ORF">SAMN04488503_0205</name>
</gene>
<proteinExistence type="inferred from homology"/>
<keyword evidence="4" id="KW-0012">Acyltransferase</keyword>
<dbReference type="NCBIfam" id="TIGR01575">
    <property type="entry name" value="rimI"/>
    <property type="match status" value="1"/>
</dbReference>
<keyword evidence="3 6" id="KW-0808">Transferase</keyword>
<name>A0A238XKU7_9BACT</name>
<dbReference type="EMBL" id="FZOC01000001">
    <property type="protein sequence ID" value="SNR59093.1"/>
    <property type="molecule type" value="Genomic_DNA"/>
</dbReference>
<keyword evidence="7" id="KW-1185">Reference proteome</keyword>
<protein>
    <submittedName>
        <fullName evidence="6">Ribosomal-protein-alanine N-acetyltransferase</fullName>
    </submittedName>
</protein>
<dbReference type="AlphaFoldDB" id="A0A238XKU7"/>
<reference evidence="6 7" key="1">
    <citation type="submission" date="2017-06" db="EMBL/GenBank/DDBJ databases">
        <authorList>
            <person name="Kim H.J."/>
            <person name="Triplett B.A."/>
        </authorList>
    </citation>
    <scope>NUCLEOTIDE SEQUENCE [LARGE SCALE GENOMIC DNA]</scope>
    <source>
        <strain evidence="6 7">DSM 13116</strain>
    </source>
</reference>
<dbReference type="PANTHER" id="PTHR43420:SF44">
    <property type="entry name" value="ACETYLTRANSFERASE YPEA"/>
    <property type="match status" value="1"/>
</dbReference>
<dbReference type="InterPro" id="IPR006464">
    <property type="entry name" value="AcTrfase_RimI/Ard1"/>
</dbReference>
<feature type="domain" description="N-acetyltransferase" evidence="5">
    <location>
        <begin position="7"/>
        <end position="151"/>
    </location>
</feature>
<dbReference type="CDD" id="cd04301">
    <property type="entry name" value="NAT_SF"/>
    <property type="match status" value="1"/>
</dbReference>
<dbReference type="Pfam" id="PF00583">
    <property type="entry name" value="Acetyltransf_1"/>
    <property type="match status" value="1"/>
</dbReference>
<dbReference type="OrthoDB" id="529907at2"/>
<dbReference type="PROSITE" id="PS51186">
    <property type="entry name" value="GNAT"/>
    <property type="match status" value="1"/>
</dbReference>
<evidence type="ECO:0000259" key="5">
    <source>
        <dbReference type="PROSITE" id="PS51186"/>
    </source>
</evidence>
<evidence type="ECO:0000256" key="1">
    <source>
        <dbReference type="ARBA" id="ARBA00005395"/>
    </source>
</evidence>